<protein>
    <submittedName>
        <fullName evidence="2">TIR domain-containing protein</fullName>
    </submittedName>
</protein>
<dbReference type="InterPro" id="IPR027417">
    <property type="entry name" value="P-loop_NTPase"/>
</dbReference>
<dbReference type="InterPro" id="IPR035897">
    <property type="entry name" value="Toll_tir_struct_dom_sf"/>
</dbReference>
<dbReference type="Proteomes" id="UP001597472">
    <property type="component" value="Unassembled WGS sequence"/>
</dbReference>
<sequence length="495" mass="56883">MKAYLEDVFKTSGIPTYTFVRPDEYNTILVSLRTKGRCLIVEGPSGIGKTTCVIKVIEELGLNKNVTSLTARKKDDLEIIKLLPEFQGMGTVIIDDFHLLEFDLKSSIADYMKVLADEERIEDKLILIGINKAGDSLVQIAGDLNNRIDTVKFEQNPPNKIIDLIKLGEEALNIQINTKEDIAQLAKGSFHIAQLLSKETCIASEILESCKDSKELKSSIEVIKEKVLNDFDRIFYPKARKFAIGNRLRREGRAPYLHLLYWLSISEEWAIQIDDLYLKYPENKLSITQIVDKGFLEAIIRDNEELKDVIHFDPNSRVLAVEDPKFMFYLRNVLWSKFAEKVGYISLTFSNKYDFALSFAGENRNLASKINDLLLDREISVFYDKNEQSRILAENVEEYLAPIYKSEAYFVIVLLSKDYPKKIWTKFESDNFKERFGTNSIIPIWYTDNYPGLFDETQKLGGLSFDPTKDLVAQAEEITDVIVKKLSEHRTKEKE</sequence>
<evidence type="ECO:0000313" key="2">
    <source>
        <dbReference type="EMBL" id="MFD2552521.1"/>
    </source>
</evidence>
<dbReference type="Pfam" id="PF13676">
    <property type="entry name" value="TIR_2"/>
    <property type="match status" value="1"/>
</dbReference>
<keyword evidence="3" id="KW-1185">Reference proteome</keyword>
<dbReference type="SMART" id="SM00255">
    <property type="entry name" value="TIR"/>
    <property type="match status" value="1"/>
</dbReference>
<evidence type="ECO:0000313" key="3">
    <source>
        <dbReference type="Proteomes" id="UP001597472"/>
    </source>
</evidence>
<name>A0ABW5KU61_9FLAO</name>
<reference evidence="3" key="1">
    <citation type="journal article" date="2019" name="Int. J. Syst. Evol. Microbiol.">
        <title>The Global Catalogue of Microorganisms (GCM) 10K type strain sequencing project: providing services to taxonomists for standard genome sequencing and annotation.</title>
        <authorList>
            <consortium name="The Broad Institute Genomics Platform"/>
            <consortium name="The Broad Institute Genome Sequencing Center for Infectious Disease"/>
            <person name="Wu L."/>
            <person name="Ma J."/>
        </authorList>
    </citation>
    <scope>NUCLEOTIDE SEQUENCE [LARGE SCALE GENOMIC DNA]</scope>
    <source>
        <strain evidence="3">KCTC 42587</strain>
    </source>
</reference>
<evidence type="ECO:0000259" key="1">
    <source>
        <dbReference type="SMART" id="SM00255"/>
    </source>
</evidence>
<dbReference type="Gene3D" id="3.40.50.10140">
    <property type="entry name" value="Toll/interleukin-1 receptor homology (TIR) domain"/>
    <property type="match status" value="1"/>
</dbReference>
<comment type="caution">
    <text evidence="2">The sequence shown here is derived from an EMBL/GenBank/DDBJ whole genome shotgun (WGS) entry which is preliminary data.</text>
</comment>
<gene>
    <name evidence="2" type="ORF">ACFSQP_11930</name>
</gene>
<proteinExistence type="predicted"/>
<feature type="domain" description="TIR" evidence="1">
    <location>
        <begin position="352"/>
        <end position="488"/>
    </location>
</feature>
<accession>A0ABW5KU61</accession>
<dbReference type="RefSeq" id="WP_376894805.1">
    <property type="nucleotide sequence ID" value="NZ_JBHULS010000006.1"/>
</dbReference>
<dbReference type="EMBL" id="JBHULS010000006">
    <property type="protein sequence ID" value="MFD2552521.1"/>
    <property type="molecule type" value="Genomic_DNA"/>
</dbReference>
<organism evidence="2 3">
    <name type="scientific">Bizionia sediminis</name>
    <dbReference type="NCBI Taxonomy" id="1737064"/>
    <lineage>
        <taxon>Bacteria</taxon>
        <taxon>Pseudomonadati</taxon>
        <taxon>Bacteroidota</taxon>
        <taxon>Flavobacteriia</taxon>
        <taxon>Flavobacteriales</taxon>
        <taxon>Flavobacteriaceae</taxon>
        <taxon>Bizionia</taxon>
    </lineage>
</organism>
<dbReference type="InterPro" id="IPR000157">
    <property type="entry name" value="TIR_dom"/>
</dbReference>
<dbReference type="SUPFAM" id="SSF52200">
    <property type="entry name" value="Toll/Interleukin receptor TIR domain"/>
    <property type="match status" value="1"/>
</dbReference>
<dbReference type="SUPFAM" id="SSF52540">
    <property type="entry name" value="P-loop containing nucleoside triphosphate hydrolases"/>
    <property type="match status" value="1"/>
</dbReference>